<accession>A0A518H0E4</accession>
<keyword evidence="2" id="KW-1185">Reference proteome</keyword>
<protein>
    <submittedName>
        <fullName evidence="1">Uncharacterized protein</fullName>
    </submittedName>
</protein>
<sequence length="279" mass="30285">MPPRLVSLGILVFWAVSASSLLVRDVLPDLLVGPPPDLRDIARAGERDASSRWTLLVGDPVGDPGDLRAVGQATTETTSRGDGHVRFGSTVTFDAGALLEQTPLRSAGGERLEVTSVLDVDGSGNLSGLRSEVRVEGDEDSLLVLEGHLEDDSIAITARGPMLIFGKRTFRFPYQARGMVQNAMAPLDRIPGLHVGQRWESRVVSPLTGRVEVVHVEVTDRNVMVPWGDELVPTFLLVSRMNTGMGEARARTWARASDGLVLRQEVPLVLVTLMLERQP</sequence>
<evidence type="ECO:0000313" key="2">
    <source>
        <dbReference type="Proteomes" id="UP000317835"/>
    </source>
</evidence>
<organism evidence="1 2">
    <name type="scientific">Tautonia plasticadhaerens</name>
    <dbReference type="NCBI Taxonomy" id="2527974"/>
    <lineage>
        <taxon>Bacteria</taxon>
        <taxon>Pseudomonadati</taxon>
        <taxon>Planctomycetota</taxon>
        <taxon>Planctomycetia</taxon>
        <taxon>Isosphaerales</taxon>
        <taxon>Isosphaeraceae</taxon>
        <taxon>Tautonia</taxon>
    </lineage>
</organism>
<evidence type="ECO:0000313" key="1">
    <source>
        <dbReference type="EMBL" id="QDV34306.1"/>
    </source>
</evidence>
<dbReference type="OrthoDB" id="261104at2"/>
<gene>
    <name evidence="1" type="ORF">ElP_21910</name>
</gene>
<dbReference type="AlphaFoldDB" id="A0A518H0E4"/>
<name>A0A518H0E4_9BACT</name>
<reference evidence="1 2" key="1">
    <citation type="submission" date="2019-02" db="EMBL/GenBank/DDBJ databases">
        <title>Deep-cultivation of Planctomycetes and their phenomic and genomic characterization uncovers novel biology.</title>
        <authorList>
            <person name="Wiegand S."/>
            <person name="Jogler M."/>
            <person name="Boedeker C."/>
            <person name="Pinto D."/>
            <person name="Vollmers J."/>
            <person name="Rivas-Marin E."/>
            <person name="Kohn T."/>
            <person name="Peeters S.H."/>
            <person name="Heuer A."/>
            <person name="Rast P."/>
            <person name="Oberbeckmann S."/>
            <person name="Bunk B."/>
            <person name="Jeske O."/>
            <person name="Meyerdierks A."/>
            <person name="Storesund J.E."/>
            <person name="Kallscheuer N."/>
            <person name="Luecker S."/>
            <person name="Lage O.M."/>
            <person name="Pohl T."/>
            <person name="Merkel B.J."/>
            <person name="Hornburger P."/>
            <person name="Mueller R.-W."/>
            <person name="Bruemmer F."/>
            <person name="Labrenz M."/>
            <person name="Spormann A.M."/>
            <person name="Op den Camp H."/>
            <person name="Overmann J."/>
            <person name="Amann R."/>
            <person name="Jetten M.S.M."/>
            <person name="Mascher T."/>
            <person name="Medema M.H."/>
            <person name="Devos D.P."/>
            <person name="Kaster A.-K."/>
            <person name="Ovreas L."/>
            <person name="Rohde M."/>
            <person name="Galperin M.Y."/>
            <person name="Jogler C."/>
        </authorList>
    </citation>
    <scope>NUCLEOTIDE SEQUENCE [LARGE SCALE GENOMIC DNA]</scope>
    <source>
        <strain evidence="1 2">ElP</strain>
    </source>
</reference>
<dbReference type="RefSeq" id="WP_145269113.1">
    <property type="nucleotide sequence ID" value="NZ_CP036426.1"/>
</dbReference>
<dbReference type="EMBL" id="CP036426">
    <property type="protein sequence ID" value="QDV34306.1"/>
    <property type="molecule type" value="Genomic_DNA"/>
</dbReference>
<proteinExistence type="predicted"/>
<dbReference type="Proteomes" id="UP000317835">
    <property type="component" value="Chromosome"/>
</dbReference>
<dbReference type="KEGG" id="tpla:ElP_21910"/>